<keyword evidence="4" id="KW-0456">Lyase</keyword>
<evidence type="ECO:0000256" key="1">
    <source>
        <dbReference type="ARBA" id="ARBA00022741"/>
    </source>
</evidence>
<dbReference type="EC" id="6.2.1.22" evidence="4"/>
<evidence type="ECO:0000313" key="4">
    <source>
        <dbReference type="EMBL" id="MPM04245.1"/>
    </source>
</evidence>
<dbReference type="GO" id="GO:0008771">
    <property type="term" value="F:[citrate (pro-3S)-lyase] ligase activity"/>
    <property type="evidence" value="ECO:0007669"/>
    <property type="project" value="UniProtKB-EC"/>
</dbReference>
<name>A0A644WK36_9ZZZZ</name>
<evidence type="ECO:0000259" key="3">
    <source>
        <dbReference type="PROSITE" id="PS51186"/>
    </source>
</evidence>
<dbReference type="InterPro" id="IPR016181">
    <property type="entry name" value="Acyl_CoA_acyltransferase"/>
</dbReference>
<dbReference type="SUPFAM" id="SSF55729">
    <property type="entry name" value="Acyl-CoA N-acyltransferases (Nat)"/>
    <property type="match status" value="1"/>
</dbReference>
<comment type="caution">
    <text evidence="4">The sequence shown here is derived from an EMBL/GenBank/DDBJ whole genome shotgun (WGS) entry which is preliminary data.</text>
</comment>
<accession>A0A644WK36</accession>
<gene>
    <name evidence="4" type="primary">citC_3</name>
    <name evidence="4" type="ORF">SDC9_50520</name>
</gene>
<dbReference type="GO" id="GO:0016829">
    <property type="term" value="F:lyase activity"/>
    <property type="evidence" value="ECO:0007669"/>
    <property type="project" value="UniProtKB-KW"/>
</dbReference>
<keyword evidence="4" id="KW-0436">Ligase</keyword>
<dbReference type="PROSITE" id="PS51186">
    <property type="entry name" value="GNAT"/>
    <property type="match status" value="1"/>
</dbReference>
<dbReference type="InterPro" id="IPR000182">
    <property type="entry name" value="GNAT_dom"/>
</dbReference>
<dbReference type="EMBL" id="VSSQ01001022">
    <property type="protein sequence ID" value="MPM04245.1"/>
    <property type="molecule type" value="Genomic_DNA"/>
</dbReference>
<keyword evidence="1" id="KW-0547">Nucleotide-binding</keyword>
<reference evidence="4" key="1">
    <citation type="submission" date="2019-08" db="EMBL/GenBank/DDBJ databases">
        <authorList>
            <person name="Kucharzyk K."/>
            <person name="Murdoch R.W."/>
            <person name="Higgins S."/>
            <person name="Loffler F."/>
        </authorList>
    </citation>
    <scope>NUCLEOTIDE SEQUENCE</scope>
</reference>
<dbReference type="Gene3D" id="3.40.630.30">
    <property type="match status" value="1"/>
</dbReference>
<proteinExistence type="predicted"/>
<dbReference type="PANTHER" id="PTHR40599:SF1">
    <property type="entry name" value="[CITRATE [PRO-3S]-LYASE] LIGASE"/>
    <property type="match status" value="1"/>
</dbReference>
<dbReference type="InterPro" id="IPR014729">
    <property type="entry name" value="Rossmann-like_a/b/a_fold"/>
</dbReference>
<dbReference type="SMART" id="SM00764">
    <property type="entry name" value="Citrate_ly_lig"/>
    <property type="match status" value="1"/>
</dbReference>
<keyword evidence="2" id="KW-0067">ATP-binding</keyword>
<dbReference type="GO" id="GO:0005524">
    <property type="term" value="F:ATP binding"/>
    <property type="evidence" value="ECO:0007669"/>
    <property type="project" value="UniProtKB-KW"/>
</dbReference>
<feature type="domain" description="N-acetyltransferase" evidence="3">
    <location>
        <begin position="23"/>
        <end position="165"/>
    </location>
</feature>
<dbReference type="InterPro" id="IPR013166">
    <property type="entry name" value="Citrate_lyase_ligase_C"/>
</dbReference>
<dbReference type="InterPro" id="IPR005216">
    <property type="entry name" value="Citrate_lyase_ligase"/>
</dbReference>
<dbReference type="GO" id="GO:0016747">
    <property type="term" value="F:acyltransferase activity, transferring groups other than amino-acyl groups"/>
    <property type="evidence" value="ECO:0007669"/>
    <property type="project" value="InterPro"/>
</dbReference>
<dbReference type="Gene3D" id="3.40.50.620">
    <property type="entry name" value="HUPs"/>
    <property type="match status" value="1"/>
</dbReference>
<sequence length="395" mass="43059">MIPIFLYIFRTCAGRFGGKFAPGRRRKLSGKGVKALFGLEERILDTKRDMEAREALLASRNLAVPGGESLVLGFFRDDRLVATGALVGNILQGIAVAGEIEGEGAAAAVTSALLKKAVERGMRKVFLYSKPQEARIFRELGFSLLAEVVVERSGLGAALMEWGAEGIEDWKAGMAKFAEGKPRGAGAAVVNCNPFTLGHRKLLEHAAERSPWLYVLVIEEDRSLFPFDVRLRLVREGISDLENVTVLPGGPYVISSATFPSYFTRVPAGGDSRKITELYAALDLEMFRRHVAPALGVGIRFVGTEPYCPVTSVYNDLMKRILPAGGEGIPPVEVREIPRFERDGSPVSASRVRDLIREGRPGEAAALVPKTTAQWLESEEAAPVLERIRTSGSRH</sequence>
<dbReference type="PANTHER" id="PTHR40599">
    <property type="entry name" value="[CITRATE [PRO-3S]-LYASE] LIGASE"/>
    <property type="match status" value="1"/>
</dbReference>
<protein>
    <submittedName>
        <fullName evidence="4">[Citrate [pro-3S]-lyase] ligase</fullName>
        <ecNumber evidence="4">6.2.1.22</ecNumber>
    </submittedName>
</protein>
<dbReference type="SUPFAM" id="SSF52374">
    <property type="entry name" value="Nucleotidylyl transferase"/>
    <property type="match status" value="1"/>
</dbReference>
<organism evidence="4">
    <name type="scientific">bioreactor metagenome</name>
    <dbReference type="NCBI Taxonomy" id="1076179"/>
    <lineage>
        <taxon>unclassified sequences</taxon>
        <taxon>metagenomes</taxon>
        <taxon>ecological metagenomes</taxon>
    </lineage>
</organism>
<evidence type="ECO:0000256" key="2">
    <source>
        <dbReference type="ARBA" id="ARBA00022840"/>
    </source>
</evidence>
<dbReference type="NCBIfam" id="TIGR00124">
    <property type="entry name" value="cit_ly_ligase"/>
    <property type="match status" value="1"/>
</dbReference>
<dbReference type="Pfam" id="PF08218">
    <property type="entry name" value="Citrate_ly_lig"/>
    <property type="match status" value="1"/>
</dbReference>
<dbReference type="AlphaFoldDB" id="A0A644WK36"/>